<accession>A0A6C0C048</accession>
<evidence type="ECO:0000313" key="2">
    <source>
        <dbReference type="EMBL" id="QHS97796.1"/>
    </source>
</evidence>
<dbReference type="EMBL" id="MN739304">
    <property type="protein sequence ID" value="QHS97796.1"/>
    <property type="molecule type" value="Genomic_DNA"/>
</dbReference>
<feature type="compositionally biased region" description="Basic residues" evidence="1">
    <location>
        <begin position="74"/>
        <end position="84"/>
    </location>
</feature>
<evidence type="ECO:0000256" key="1">
    <source>
        <dbReference type="SAM" id="MobiDB-lite"/>
    </source>
</evidence>
<sequence length="123" mass="13665">MAVDSLNNPRAEKNIWRILSERVDDLETNVHSLAAKTEKSKDTASSTPKAAIKRSKPSATSAHSSKFEDGTLAKSKKTNKRATKTSKDVKSPTKTRSSPKKQSDKKNAKMRKKTKRPSKNKLK</sequence>
<name>A0A6C0C048_9ZZZZ</name>
<dbReference type="AlphaFoldDB" id="A0A6C0C048"/>
<proteinExistence type="predicted"/>
<organism evidence="2">
    <name type="scientific">viral metagenome</name>
    <dbReference type="NCBI Taxonomy" id="1070528"/>
    <lineage>
        <taxon>unclassified sequences</taxon>
        <taxon>metagenomes</taxon>
        <taxon>organismal metagenomes</taxon>
    </lineage>
</organism>
<protein>
    <submittedName>
        <fullName evidence="2">Uncharacterized protein</fullName>
    </submittedName>
</protein>
<feature type="compositionally biased region" description="Basic residues" evidence="1">
    <location>
        <begin position="108"/>
        <end position="123"/>
    </location>
</feature>
<reference evidence="2" key="1">
    <citation type="journal article" date="2020" name="Nature">
        <title>Giant virus diversity and host interactions through global metagenomics.</title>
        <authorList>
            <person name="Schulz F."/>
            <person name="Roux S."/>
            <person name="Paez-Espino D."/>
            <person name="Jungbluth S."/>
            <person name="Walsh D.A."/>
            <person name="Denef V.J."/>
            <person name="McMahon K.D."/>
            <person name="Konstantinidis K.T."/>
            <person name="Eloe-Fadrosh E.A."/>
            <person name="Kyrpides N.C."/>
            <person name="Woyke T."/>
        </authorList>
    </citation>
    <scope>NUCLEOTIDE SEQUENCE</scope>
    <source>
        <strain evidence="2">GVMAG-M-3300020182-33</strain>
    </source>
</reference>
<feature type="region of interest" description="Disordered" evidence="1">
    <location>
        <begin position="33"/>
        <end position="123"/>
    </location>
</feature>